<evidence type="ECO:0000313" key="1">
    <source>
        <dbReference type="EMBL" id="CAI9586941.1"/>
    </source>
</evidence>
<dbReference type="PANTHER" id="PTHR11505">
    <property type="entry name" value="L1 TRANSPOSABLE ELEMENT-RELATED"/>
    <property type="match status" value="1"/>
</dbReference>
<feature type="non-terminal residue" evidence="1">
    <location>
        <position position="1"/>
    </location>
</feature>
<name>A0ABN9ESZ1_9NEOB</name>
<comment type="caution">
    <text evidence="1">The sequence shown here is derived from an EMBL/GenBank/DDBJ whole genome shotgun (WGS) entry which is preliminary data.</text>
</comment>
<reference evidence="1" key="1">
    <citation type="submission" date="2023-05" db="EMBL/GenBank/DDBJ databases">
        <authorList>
            <person name="Stuckert A."/>
        </authorList>
    </citation>
    <scope>NUCLEOTIDE SEQUENCE</scope>
</reference>
<dbReference type="EMBL" id="CATNWA010015802">
    <property type="protein sequence ID" value="CAI9586941.1"/>
    <property type="molecule type" value="Genomic_DNA"/>
</dbReference>
<accession>A0ABN9ESZ1</accession>
<protein>
    <recommendedName>
        <fullName evidence="3">Reverse transcriptase</fullName>
    </recommendedName>
</protein>
<evidence type="ECO:0000313" key="2">
    <source>
        <dbReference type="Proteomes" id="UP001162483"/>
    </source>
</evidence>
<organism evidence="1 2">
    <name type="scientific">Staurois parvus</name>
    <dbReference type="NCBI Taxonomy" id="386267"/>
    <lineage>
        <taxon>Eukaryota</taxon>
        <taxon>Metazoa</taxon>
        <taxon>Chordata</taxon>
        <taxon>Craniata</taxon>
        <taxon>Vertebrata</taxon>
        <taxon>Euteleostomi</taxon>
        <taxon>Amphibia</taxon>
        <taxon>Batrachia</taxon>
        <taxon>Anura</taxon>
        <taxon>Neobatrachia</taxon>
        <taxon>Ranoidea</taxon>
        <taxon>Ranidae</taxon>
        <taxon>Staurois</taxon>
    </lineage>
</organism>
<dbReference type="Gene3D" id="3.30.70.1820">
    <property type="entry name" value="L1 transposable element, RRM domain"/>
    <property type="match status" value="1"/>
</dbReference>
<feature type="non-terminal residue" evidence="1">
    <location>
        <position position="153"/>
    </location>
</feature>
<dbReference type="InterPro" id="IPR004244">
    <property type="entry name" value="Transposase_22"/>
</dbReference>
<proteinExistence type="predicted"/>
<keyword evidence="2" id="KW-1185">Reference proteome</keyword>
<dbReference type="Proteomes" id="UP001162483">
    <property type="component" value="Unassembled WGS sequence"/>
</dbReference>
<gene>
    <name evidence="1" type="ORF">SPARVUS_LOCUS10476383</name>
</gene>
<sequence length="153" mass="18145">ENKDRKRNVLIRGVPENSKGESLQEVVCKILNTITDSSEMERTKIEGTFRKGKIQRILGKERPRDILVKFYELRDKEKIWKKIKGKPVIKYEGGDTQIYADLAPETLWRRRFLRPLLERLKEHNAQYRWGTPECLIGWKNGTTAYLRFPEDLK</sequence>
<evidence type="ECO:0008006" key="3">
    <source>
        <dbReference type="Google" id="ProtNLM"/>
    </source>
</evidence>